<dbReference type="SUPFAM" id="SSF51445">
    <property type="entry name" value="(Trans)glycosidases"/>
    <property type="match status" value="1"/>
</dbReference>
<evidence type="ECO:0000313" key="2">
    <source>
        <dbReference type="Proteomes" id="UP000006044"/>
    </source>
</evidence>
<reference evidence="1 2" key="1">
    <citation type="submission" date="2012-08" db="EMBL/GenBank/DDBJ databases">
        <title>The Genome Sequence of Barnesiella intestinihominis YIT 11860.</title>
        <authorList>
            <consortium name="The Broad Institute Genome Sequencing Platform"/>
            <person name="Earl A."/>
            <person name="Ward D."/>
            <person name="Feldgarden M."/>
            <person name="Gevers D."/>
            <person name="Morotomi M."/>
            <person name="Walker B."/>
            <person name="Young S.K."/>
            <person name="Zeng Q."/>
            <person name="Gargeya S."/>
            <person name="Fitzgerald M."/>
            <person name="Haas B."/>
            <person name="Abouelleil A."/>
            <person name="Alvarado L."/>
            <person name="Arachchi H.M."/>
            <person name="Berlin A.M."/>
            <person name="Chapman S.B."/>
            <person name="Goldberg J."/>
            <person name="Griggs A."/>
            <person name="Gujja S."/>
            <person name="Hansen M."/>
            <person name="Howarth C."/>
            <person name="Imamovic A."/>
            <person name="Larimer J."/>
            <person name="McCowen C."/>
            <person name="Montmayeur A."/>
            <person name="Murphy C."/>
            <person name="Neiman D."/>
            <person name="Pearson M."/>
            <person name="Priest M."/>
            <person name="Roberts A."/>
            <person name="Saif S."/>
            <person name="Shea T."/>
            <person name="Sisk P."/>
            <person name="Sykes S."/>
            <person name="Wortman J."/>
            <person name="Nusbaum C."/>
            <person name="Birren B."/>
        </authorList>
    </citation>
    <scope>NUCLEOTIDE SEQUENCE [LARGE SCALE GENOMIC DNA]</scope>
    <source>
        <strain evidence="1 2">YIT 11860</strain>
    </source>
</reference>
<dbReference type="OrthoDB" id="9761426at2"/>
<dbReference type="eggNOG" id="ENOG502ZAFI">
    <property type="taxonomic scope" value="Bacteria"/>
</dbReference>
<dbReference type="GeneID" id="77848178"/>
<proteinExistence type="predicted"/>
<dbReference type="STRING" id="742726.HMPREF9448_00868"/>
<sequence length="430" mass="49837">MMKKIIHLFFPVIMLSLFSCHDTEAKHEMEEPDFDGFVKISLQSQITGVQPMTGIVLWADNAKRNTDAISLEYSYMQYTDIVKEKGVYDWTPLEQILDAVASRKHQAIIRFWYTYPGYESAVPQYIRELPDYEETVALSEGKRTGFPDWRHPELQRFHKEFYQKFAERYDNDPRLAFLQTGFGLWAEYHIYDGPRIMGQTFPSKEFQAEFFRFMSETFKSTPWSVSIDAASSEYTPLEADASLRNLKFGVFDDSFMHETHDEYNGKNWKILGEKRYQTSPAGGEFGYYTKYDQEHVLDYPDGIHGRNFEGESKRFHITYMIGNNQPSYQTMNRIKQASMLCGYRYEITDVRVKEDSTCVQIKNSGVAPIYYDAYVAVNGVRSESSLKDLQPGQSRWVGIPAGSTDMEITIECDRLVSGQKIEFDADVKGE</sequence>
<keyword evidence="2" id="KW-1185">Reference proteome</keyword>
<gene>
    <name evidence="1" type="ORF">HMPREF9448_00868</name>
</gene>
<dbReference type="PROSITE" id="PS51257">
    <property type="entry name" value="PROKAR_LIPOPROTEIN"/>
    <property type="match status" value="1"/>
</dbReference>
<dbReference type="HOGENOM" id="CLU_039601_0_0_10"/>
<organism evidence="1 2">
    <name type="scientific">Barnesiella intestinihominis YIT 11860</name>
    <dbReference type="NCBI Taxonomy" id="742726"/>
    <lineage>
        <taxon>Bacteria</taxon>
        <taxon>Pseudomonadati</taxon>
        <taxon>Bacteroidota</taxon>
        <taxon>Bacteroidia</taxon>
        <taxon>Bacteroidales</taxon>
        <taxon>Barnesiellaceae</taxon>
        <taxon>Barnesiella</taxon>
    </lineage>
</organism>
<dbReference type="Gene3D" id="3.20.20.80">
    <property type="entry name" value="Glycosidases"/>
    <property type="match status" value="1"/>
</dbReference>
<dbReference type="EMBL" id="ADLE01000007">
    <property type="protein sequence ID" value="EJZ65138.1"/>
    <property type="molecule type" value="Genomic_DNA"/>
</dbReference>
<accession>K0X1A9</accession>
<dbReference type="InterPro" id="IPR017853">
    <property type="entry name" value="GH"/>
</dbReference>
<name>K0X1A9_9BACT</name>
<dbReference type="RefSeq" id="WP_008861362.1">
    <property type="nucleotide sequence ID" value="NZ_CAXSYG010000007.1"/>
</dbReference>
<dbReference type="AlphaFoldDB" id="K0X1A9"/>
<evidence type="ECO:0000313" key="1">
    <source>
        <dbReference type="EMBL" id="EJZ65138.1"/>
    </source>
</evidence>
<protein>
    <recommendedName>
        <fullName evidence="3">DUF4832 domain-containing protein</fullName>
    </recommendedName>
</protein>
<dbReference type="Proteomes" id="UP000006044">
    <property type="component" value="Unassembled WGS sequence"/>
</dbReference>
<comment type="caution">
    <text evidence="1">The sequence shown here is derived from an EMBL/GenBank/DDBJ whole genome shotgun (WGS) entry which is preliminary data.</text>
</comment>
<evidence type="ECO:0008006" key="3">
    <source>
        <dbReference type="Google" id="ProtNLM"/>
    </source>
</evidence>